<dbReference type="EC" id="2.7.13.3" evidence="3"/>
<comment type="subcellular location">
    <subcellularLocation>
        <location evidence="2">Cell membrane</location>
        <topology evidence="2">Multi-pass membrane protein</topology>
    </subcellularLocation>
</comment>
<keyword evidence="10 19" id="KW-0418">Kinase</keyword>
<dbReference type="Gene3D" id="1.10.287.130">
    <property type="match status" value="1"/>
</dbReference>
<keyword evidence="6" id="KW-0597">Phosphoprotein</keyword>
<dbReference type="GO" id="GO:0005886">
    <property type="term" value="C:plasma membrane"/>
    <property type="evidence" value="ECO:0007669"/>
    <property type="project" value="UniProtKB-SubCell"/>
</dbReference>
<dbReference type="InterPro" id="IPR003594">
    <property type="entry name" value="HATPase_dom"/>
</dbReference>
<evidence type="ECO:0000256" key="7">
    <source>
        <dbReference type="ARBA" id="ARBA00022679"/>
    </source>
</evidence>
<keyword evidence="5" id="KW-1003">Cell membrane</keyword>
<reference evidence="20" key="2">
    <citation type="submission" date="2018-04" db="EMBL/GenBank/DDBJ databases">
        <authorList>
            <person name="Go L.Y."/>
            <person name="Mitchell J.A."/>
        </authorList>
    </citation>
    <scope>NUCLEOTIDE SEQUENCE</scope>
    <source>
        <strain evidence="20">BSAS1 3</strain>
    </source>
</reference>
<dbReference type="RefSeq" id="WP_036042297.1">
    <property type="nucleotide sequence ID" value="NZ_CBCPKC010000001.1"/>
</dbReference>
<dbReference type="Proteomes" id="UP000270190">
    <property type="component" value="Unassembled WGS sequence"/>
</dbReference>
<evidence type="ECO:0000256" key="8">
    <source>
        <dbReference type="ARBA" id="ARBA00022692"/>
    </source>
</evidence>
<evidence type="ECO:0000256" key="16">
    <source>
        <dbReference type="SAM" id="Phobius"/>
    </source>
</evidence>
<feature type="coiled-coil region" evidence="15">
    <location>
        <begin position="311"/>
        <end position="345"/>
    </location>
</feature>
<evidence type="ECO:0000256" key="6">
    <source>
        <dbReference type="ARBA" id="ARBA00022553"/>
    </source>
</evidence>
<dbReference type="Pfam" id="PF02518">
    <property type="entry name" value="HATPase_c"/>
    <property type="match status" value="1"/>
</dbReference>
<dbReference type="SUPFAM" id="SSF47384">
    <property type="entry name" value="Homodimeric domain of signal transducing histidine kinase"/>
    <property type="match status" value="1"/>
</dbReference>
<dbReference type="PANTHER" id="PTHR45528">
    <property type="entry name" value="SENSOR HISTIDINE KINASE CPXA"/>
    <property type="match status" value="1"/>
</dbReference>
<dbReference type="STRING" id="2756.BFR44_02365"/>
<dbReference type="InterPro" id="IPR003661">
    <property type="entry name" value="HisK_dim/P_dom"/>
</dbReference>
<keyword evidence="11" id="KW-0067">ATP-binding</keyword>
<dbReference type="Pfam" id="PF18719">
    <property type="entry name" value="ArlS_N"/>
    <property type="match status" value="1"/>
</dbReference>
<keyword evidence="9" id="KW-0547">Nucleotide-binding</keyword>
<evidence type="ECO:0000256" key="3">
    <source>
        <dbReference type="ARBA" id="ARBA00012438"/>
    </source>
</evidence>
<dbReference type="EMBL" id="CP023483">
    <property type="protein sequence ID" value="ATF25097.1"/>
    <property type="molecule type" value="Genomic_DNA"/>
</dbReference>
<evidence type="ECO:0000256" key="1">
    <source>
        <dbReference type="ARBA" id="ARBA00000085"/>
    </source>
</evidence>
<dbReference type="SMART" id="SM00388">
    <property type="entry name" value="HisKA"/>
    <property type="match status" value="1"/>
</dbReference>
<dbReference type="InterPro" id="IPR036890">
    <property type="entry name" value="HATPase_C_sf"/>
</dbReference>
<evidence type="ECO:0000256" key="9">
    <source>
        <dbReference type="ARBA" id="ARBA00022741"/>
    </source>
</evidence>
<dbReference type="InterPro" id="IPR003660">
    <property type="entry name" value="HAMP_dom"/>
</dbReference>
<keyword evidence="12 16" id="KW-1133">Transmembrane helix</keyword>
<dbReference type="FunFam" id="3.30.565.10:FF:000006">
    <property type="entry name" value="Sensor histidine kinase WalK"/>
    <property type="match status" value="1"/>
</dbReference>
<gene>
    <name evidence="20" type="ORF">BTBSAS_20221</name>
    <name evidence="19" type="ORF">CNY62_01150</name>
</gene>
<dbReference type="Proteomes" id="UP000243591">
    <property type="component" value="Chromosome"/>
</dbReference>
<feature type="transmembrane region" description="Helical" evidence="16">
    <location>
        <begin position="171"/>
        <end position="199"/>
    </location>
</feature>
<accession>A0A1D2KQU3</accession>
<evidence type="ECO:0000313" key="19">
    <source>
        <dbReference type="EMBL" id="ATF25097.1"/>
    </source>
</evidence>
<proteinExistence type="predicted"/>
<dbReference type="Gene3D" id="3.30.565.10">
    <property type="entry name" value="Histidine kinase-like ATPase, C-terminal domain"/>
    <property type="match status" value="1"/>
</dbReference>
<keyword evidence="21" id="KW-1185">Reference proteome</keyword>
<dbReference type="OrthoDB" id="9786919at2"/>
<reference evidence="22" key="3">
    <citation type="submission" date="2018-04" db="EMBL/GenBank/DDBJ databases">
        <authorList>
            <person name="Illikoud N."/>
        </authorList>
    </citation>
    <scope>NUCLEOTIDE SEQUENCE [LARGE SCALE GENOMIC DNA]</scope>
</reference>
<dbReference type="CDD" id="cd00082">
    <property type="entry name" value="HisKA"/>
    <property type="match status" value="1"/>
</dbReference>
<dbReference type="SUPFAM" id="SSF55874">
    <property type="entry name" value="ATPase domain of HSP90 chaperone/DNA topoisomerase II/histidine kinase"/>
    <property type="match status" value="1"/>
</dbReference>
<keyword evidence="8 16" id="KW-0812">Transmembrane</keyword>
<dbReference type="PRINTS" id="PR00344">
    <property type="entry name" value="BCTRLSENSOR"/>
</dbReference>
<feature type="transmembrane region" description="Helical" evidence="16">
    <location>
        <begin position="20"/>
        <end position="41"/>
    </location>
</feature>
<dbReference type="KEGG" id="bths:CNY62_01150"/>
<evidence type="ECO:0000256" key="14">
    <source>
        <dbReference type="ARBA" id="ARBA00023136"/>
    </source>
</evidence>
<dbReference type="InterPro" id="IPR050398">
    <property type="entry name" value="HssS/ArlS-like"/>
</dbReference>
<evidence type="ECO:0000256" key="4">
    <source>
        <dbReference type="ARBA" id="ARBA00015735"/>
    </source>
</evidence>
<evidence type="ECO:0000256" key="15">
    <source>
        <dbReference type="SAM" id="Coils"/>
    </source>
</evidence>
<dbReference type="PROSITE" id="PS50109">
    <property type="entry name" value="HIS_KIN"/>
    <property type="match status" value="1"/>
</dbReference>
<protein>
    <recommendedName>
        <fullName evidence="4">Signal transduction histidine-protein kinase ArlS</fullName>
        <ecNumber evidence="3">2.7.13.3</ecNumber>
    </recommendedName>
</protein>
<dbReference type="InterPro" id="IPR005467">
    <property type="entry name" value="His_kinase_dom"/>
</dbReference>
<dbReference type="PANTHER" id="PTHR45528:SF12">
    <property type="entry name" value="SENSOR HISTIDINE KINASE ARSS"/>
    <property type="match status" value="1"/>
</dbReference>
<dbReference type="EMBL" id="OUNC01000012">
    <property type="protein sequence ID" value="SPP28351.1"/>
    <property type="molecule type" value="Genomic_DNA"/>
</dbReference>
<name>A0A1D2KQU3_BROTH</name>
<evidence type="ECO:0000313" key="22">
    <source>
        <dbReference type="Proteomes" id="UP000270190"/>
    </source>
</evidence>
<evidence type="ECO:0000256" key="10">
    <source>
        <dbReference type="ARBA" id="ARBA00022777"/>
    </source>
</evidence>
<feature type="domain" description="Histidine kinase" evidence="17">
    <location>
        <begin position="257"/>
        <end position="474"/>
    </location>
</feature>
<dbReference type="GO" id="GO:0000155">
    <property type="term" value="F:phosphorelay sensor kinase activity"/>
    <property type="evidence" value="ECO:0007669"/>
    <property type="project" value="InterPro"/>
</dbReference>
<comment type="catalytic activity">
    <reaction evidence="1">
        <text>ATP + protein L-histidine = ADP + protein N-phospho-L-histidine.</text>
        <dbReference type="EC" id="2.7.13.3"/>
    </reaction>
</comment>
<keyword evidence="14 16" id="KW-0472">Membrane</keyword>
<dbReference type="InterPro" id="IPR036097">
    <property type="entry name" value="HisK_dim/P_sf"/>
</dbReference>
<evidence type="ECO:0000256" key="11">
    <source>
        <dbReference type="ARBA" id="ARBA00022840"/>
    </source>
</evidence>
<evidence type="ECO:0000313" key="20">
    <source>
        <dbReference type="EMBL" id="SPP28351.1"/>
    </source>
</evidence>
<sequence>MRIHQVLNMKNRSLKYKWMLGTSVAIFLTFSVFAVAIYQGVSTMLLNEEKSKVQTALNNVTFSLTGKSWHQVNATDFPIDSESLNENIYNRGLIVRILKPDGSTWYPAQYGGEQQYNIPLEKVEAITVKETVNKGSRVIVGIKPVLENNAKIVGYVQVINPLTSVNSLMKYLFWTLLILDIIALVFSAILGYVMALHLLQPIKDLARSMVNSQENGFKARVKNIDAEDEISELLTIYNDMMRRMEVTFEQQKHFVEDASHELRTPVQIIEGHLNLLNRWGKDDPEVLEESLKASLFEVNRMKKLVQEMLDLSRAEQVSNTAELQITNLNEAVEQVKRNFEILHDDFNITYDYNPDIVLRSLILRNHLEQILIILFDNAVKYSNGLSEINITLEQIGNRAVIKVKDHGVGIDPSELDKVFNRFYRVDKARTREVGGNGLGLAIAKQLVVSYKGTISADSVVGEGTTVSVSLPIMEEEVIQTARKKPLKKNKL</sequence>
<evidence type="ECO:0000259" key="17">
    <source>
        <dbReference type="PROSITE" id="PS50109"/>
    </source>
</evidence>
<dbReference type="InterPro" id="IPR004358">
    <property type="entry name" value="Sig_transdc_His_kin-like_C"/>
</dbReference>
<dbReference type="InterPro" id="IPR041610">
    <property type="entry name" value="ArlS_N"/>
</dbReference>
<keyword evidence="7 20" id="KW-0808">Transferase</keyword>
<dbReference type="AlphaFoldDB" id="A0A1D2KQU3"/>
<dbReference type="FunFam" id="1.10.287.130:FF:000001">
    <property type="entry name" value="Two-component sensor histidine kinase"/>
    <property type="match status" value="1"/>
</dbReference>
<reference evidence="19 21" key="1">
    <citation type="submission" date="2017-09" db="EMBL/GenBank/DDBJ databases">
        <title>Complete Genome Sequences of Two Strains of the Meat Spoilage Bacterium Brochothrix thermosphacta Isolated from Ground Chicken.</title>
        <authorList>
            <person name="Paoli G.C."/>
            <person name="Wijey C."/>
            <person name="Chen C.-Y."/>
            <person name="Nguyen L."/>
            <person name="Yan X."/>
            <person name="Irwin P.L."/>
        </authorList>
    </citation>
    <scope>NUCLEOTIDE SEQUENCE [LARGE SCALE GENOMIC DNA]</scope>
    <source>
        <strain evidence="19 21">BI</strain>
    </source>
</reference>
<evidence type="ECO:0000256" key="5">
    <source>
        <dbReference type="ARBA" id="ARBA00022475"/>
    </source>
</evidence>
<dbReference type="GO" id="GO:0005524">
    <property type="term" value="F:ATP binding"/>
    <property type="evidence" value="ECO:0007669"/>
    <property type="project" value="UniProtKB-KW"/>
</dbReference>
<dbReference type="PROSITE" id="PS50885">
    <property type="entry name" value="HAMP"/>
    <property type="match status" value="1"/>
</dbReference>
<keyword evidence="15" id="KW-0175">Coiled coil</keyword>
<feature type="domain" description="HAMP" evidence="18">
    <location>
        <begin position="196"/>
        <end position="249"/>
    </location>
</feature>
<evidence type="ECO:0000256" key="13">
    <source>
        <dbReference type="ARBA" id="ARBA00023012"/>
    </source>
</evidence>
<dbReference type="Gene3D" id="6.10.340.10">
    <property type="match status" value="1"/>
</dbReference>
<organism evidence="19 21">
    <name type="scientific">Brochothrix thermosphacta</name>
    <name type="common">Microbacterium thermosphactum</name>
    <dbReference type="NCBI Taxonomy" id="2756"/>
    <lineage>
        <taxon>Bacteria</taxon>
        <taxon>Bacillati</taxon>
        <taxon>Bacillota</taxon>
        <taxon>Bacilli</taxon>
        <taxon>Bacillales</taxon>
        <taxon>Listeriaceae</taxon>
        <taxon>Brochothrix</taxon>
    </lineage>
</organism>
<dbReference type="Pfam" id="PF00512">
    <property type="entry name" value="HisKA"/>
    <property type="match status" value="1"/>
</dbReference>
<evidence type="ECO:0000313" key="21">
    <source>
        <dbReference type="Proteomes" id="UP000243591"/>
    </source>
</evidence>
<keyword evidence="13" id="KW-0902">Two-component regulatory system</keyword>
<evidence type="ECO:0000259" key="18">
    <source>
        <dbReference type="PROSITE" id="PS50885"/>
    </source>
</evidence>
<dbReference type="SMART" id="SM00387">
    <property type="entry name" value="HATPase_c"/>
    <property type="match status" value="1"/>
</dbReference>
<evidence type="ECO:0000256" key="2">
    <source>
        <dbReference type="ARBA" id="ARBA00004651"/>
    </source>
</evidence>
<evidence type="ECO:0000256" key="12">
    <source>
        <dbReference type="ARBA" id="ARBA00022989"/>
    </source>
</evidence>